<reference evidence="2 3" key="1">
    <citation type="journal article" date="2012" name="Genome Biol.">
        <title>Genome and low-iron response of an oceanic diatom adapted to chronic iron limitation.</title>
        <authorList>
            <person name="Lommer M."/>
            <person name="Specht M."/>
            <person name="Roy A.S."/>
            <person name="Kraemer L."/>
            <person name="Andreson R."/>
            <person name="Gutowska M.A."/>
            <person name="Wolf J."/>
            <person name="Bergner S.V."/>
            <person name="Schilhabel M.B."/>
            <person name="Klostermeier U.C."/>
            <person name="Beiko R.G."/>
            <person name="Rosenstiel P."/>
            <person name="Hippler M."/>
            <person name="Laroche J."/>
        </authorList>
    </citation>
    <scope>NUCLEOTIDE SEQUENCE [LARGE SCALE GENOMIC DNA]</scope>
    <source>
        <strain evidence="2 3">CCMP1005</strain>
    </source>
</reference>
<feature type="compositionally biased region" description="Low complexity" evidence="1">
    <location>
        <begin position="64"/>
        <end position="77"/>
    </location>
</feature>
<sequence>MQKLTSKLPVLGFAKSNTFGGPNEGAGGAEDEPEIGAARRTGPRLEAARGQKDKRSKGTRPGRRGATATAGGDAAGASPVDEGRMSSSPAAALVFPGGDDGGGGRGESEATVVLRAPGRLLLREAWPPFDARRRNERIGAPRLRFSAGRLRHGPDDDDLPDDGYGPLRRDQNCGSRGTRESSAPIVAWGMRCACDSNLDGPSSPRPSPSTSTSSKMREIGQSSSTKNDAGTQAGGGRRSLGVRGETTSATSAGSLTAERIAAPPQYVHRRPVHARVALPLGRLGHHEPLDLLGAGDPPALLLVRDPDGTDEAGGRPGGTRDTAETCEAPSSSSSPSARRGGNRTRSNAPWEDGALWP</sequence>
<feature type="compositionally biased region" description="Polar residues" evidence="1">
    <location>
        <begin position="220"/>
        <end position="230"/>
    </location>
</feature>
<organism evidence="2 3">
    <name type="scientific">Thalassiosira oceanica</name>
    <name type="common">Marine diatom</name>
    <dbReference type="NCBI Taxonomy" id="159749"/>
    <lineage>
        <taxon>Eukaryota</taxon>
        <taxon>Sar</taxon>
        <taxon>Stramenopiles</taxon>
        <taxon>Ochrophyta</taxon>
        <taxon>Bacillariophyta</taxon>
        <taxon>Coscinodiscophyceae</taxon>
        <taxon>Thalassiosirophycidae</taxon>
        <taxon>Thalassiosirales</taxon>
        <taxon>Thalassiosiraceae</taxon>
        <taxon>Thalassiosira</taxon>
    </lineage>
</organism>
<proteinExistence type="predicted"/>
<accession>K0SIW4</accession>
<dbReference type="AlphaFoldDB" id="K0SIW4"/>
<evidence type="ECO:0000256" key="1">
    <source>
        <dbReference type="SAM" id="MobiDB-lite"/>
    </source>
</evidence>
<gene>
    <name evidence="2" type="ORF">THAOC_13926</name>
</gene>
<name>K0SIW4_THAOC</name>
<keyword evidence="3" id="KW-1185">Reference proteome</keyword>
<feature type="compositionally biased region" description="Low complexity" evidence="1">
    <location>
        <begin position="328"/>
        <end position="339"/>
    </location>
</feature>
<dbReference type="Proteomes" id="UP000266841">
    <property type="component" value="Unassembled WGS sequence"/>
</dbReference>
<evidence type="ECO:0000313" key="2">
    <source>
        <dbReference type="EMBL" id="EJK65240.1"/>
    </source>
</evidence>
<feature type="compositionally biased region" description="Basic residues" evidence="1">
    <location>
        <begin position="54"/>
        <end position="63"/>
    </location>
</feature>
<feature type="region of interest" description="Disordered" evidence="1">
    <location>
        <begin position="300"/>
        <end position="357"/>
    </location>
</feature>
<protein>
    <submittedName>
        <fullName evidence="2">Uncharacterized protein</fullName>
    </submittedName>
</protein>
<feature type="region of interest" description="Disordered" evidence="1">
    <location>
        <begin position="132"/>
        <end position="182"/>
    </location>
</feature>
<feature type="compositionally biased region" description="Low complexity" evidence="1">
    <location>
        <begin position="246"/>
        <end position="257"/>
    </location>
</feature>
<feature type="region of interest" description="Disordered" evidence="1">
    <location>
        <begin position="194"/>
        <end position="266"/>
    </location>
</feature>
<evidence type="ECO:0000313" key="3">
    <source>
        <dbReference type="Proteomes" id="UP000266841"/>
    </source>
</evidence>
<feature type="region of interest" description="Disordered" evidence="1">
    <location>
        <begin position="1"/>
        <end position="109"/>
    </location>
</feature>
<dbReference type="EMBL" id="AGNL01016133">
    <property type="protein sequence ID" value="EJK65240.1"/>
    <property type="molecule type" value="Genomic_DNA"/>
</dbReference>
<comment type="caution">
    <text evidence="2">The sequence shown here is derived from an EMBL/GenBank/DDBJ whole genome shotgun (WGS) entry which is preliminary data.</text>
</comment>
<feature type="non-terminal residue" evidence="2">
    <location>
        <position position="357"/>
    </location>
</feature>